<evidence type="ECO:0000256" key="1">
    <source>
        <dbReference type="SAM" id="SignalP"/>
    </source>
</evidence>
<accession>A0A7K1Y0T8</accession>
<dbReference type="Gene3D" id="2.60.40.10">
    <property type="entry name" value="Immunoglobulins"/>
    <property type="match status" value="1"/>
</dbReference>
<dbReference type="Proteomes" id="UP000451233">
    <property type="component" value="Unassembled WGS sequence"/>
</dbReference>
<proteinExistence type="predicted"/>
<feature type="domain" description="Fibronectin type-III" evidence="2">
    <location>
        <begin position="737"/>
        <end position="839"/>
    </location>
</feature>
<organism evidence="3 4">
    <name type="scientific">Hufsiella ginkgonis</name>
    <dbReference type="NCBI Taxonomy" id="2695274"/>
    <lineage>
        <taxon>Bacteria</taxon>
        <taxon>Pseudomonadati</taxon>
        <taxon>Bacteroidota</taxon>
        <taxon>Sphingobacteriia</taxon>
        <taxon>Sphingobacteriales</taxon>
        <taxon>Sphingobacteriaceae</taxon>
        <taxon>Hufsiella</taxon>
    </lineage>
</organism>
<dbReference type="EMBL" id="WVHS01000003">
    <property type="protein sequence ID" value="MXV16649.1"/>
    <property type="molecule type" value="Genomic_DNA"/>
</dbReference>
<dbReference type="Pfam" id="PF13585">
    <property type="entry name" value="CHU_C"/>
    <property type="match status" value="1"/>
</dbReference>
<dbReference type="RefSeq" id="WP_160907628.1">
    <property type="nucleotide sequence ID" value="NZ_WVHS01000003.1"/>
</dbReference>
<keyword evidence="1" id="KW-0732">Signal</keyword>
<dbReference type="InterPro" id="IPR026341">
    <property type="entry name" value="T9SS_type_B"/>
</dbReference>
<reference evidence="3 4" key="1">
    <citation type="submission" date="2019-11" db="EMBL/GenBank/DDBJ databases">
        <title>Pedobacter sp. HMF7056 Genome sequencing and assembly.</title>
        <authorList>
            <person name="Kang H."/>
            <person name="Kim H."/>
            <person name="Joh K."/>
        </authorList>
    </citation>
    <scope>NUCLEOTIDE SEQUENCE [LARGE SCALE GENOMIC DNA]</scope>
    <source>
        <strain evidence="3 4">HMF7056</strain>
    </source>
</reference>
<comment type="caution">
    <text evidence="3">The sequence shown here is derived from an EMBL/GenBank/DDBJ whole genome shotgun (WGS) entry which is preliminary data.</text>
</comment>
<feature type="domain" description="Fibronectin type-III" evidence="2">
    <location>
        <begin position="1100"/>
        <end position="1203"/>
    </location>
</feature>
<sequence length="1328" mass="138312">MMNLSLPVTTARPKCLKMLYFLLLSLVCHFPNALYAVSPPPGGDSTFLANVPVSLSPFATPAGKPSVWQELEIIVPDWDIEKRVTFIASAGFELAVVPHDPAVAPQYFTDSVTTNIRHLSVYIRMAASAPGMKSGHVSISAPGEMTKHITITGTATASPVIAQVDTLVTTIKEDNYFTAGIFFTGGFADRFTLTAGTRVMPGFVTVTGGTVSERFSGRKPTPTGGYYITVPKPENGAPGTYDFNLVLRNSFTDSTSAVYKIVVVIKGIELITPLQPMTTIAGTPSAATSISFTARGLKSNYLMLMPTDGYFEYALAANGPWRFPPTPIMLDVVDGQTGPQTIYVRLAADAAVGQQSGTVQIFDGTLPEPANLFGRISIPVSTVMPVPATITAVVDSLVKTTKSDTVFSANVHFIEGFADRFMLTAGARVMPGFEPISDGTLGKRYGGRKGELIGYAVNVPKTVNVAIGTYDFNLVLKNDSTGNFSANYKIVLVVRGLENVTPPQPMTTFAGTPSAATAMTFTAKGLTSDFLLIRPLADGFEYALAPDGPWRFQATPIEVVNGQAGPQTIYVRLAANAAVGEHSGSFGFYDGPPELLNLVDRIAVPLSRVIAAPVTPTTASYGLKFTNTTSASTTLSWTNNGNGTARAVFIAKTGGGAAMPVSNMTYTANGVFGAGTQIGSTGWYCVYNGTGSSVNITGLSDGTYRATVIDYNGTAGTARYLTTGTAPANVVIGTLPPTSVSYGLAFSNTTATSTKVSWSTSGNGSARAVFIAKTGAGAAMPVSNITYTANGTFGAGSQIGSTGWYCVYNGKASSADISGLSDGTYRVTVIDYNGIQGNERYLTTGTAPANVLIGISAPTAVSYGLAFSNTTPASTKVSWSVNGNGSSRAVFIAKTGGGAAMPVSNITYTANGTFGAGSQIGSTGWYCVYNGTASSADVTGLSEGVYRVTVIDYNGTPGNERYLTAGTAPANVLIGISAPTAASYGLSFINTTATTTTVNWSTNGNGSARAVFVAKTTGGAAMPLNGVTYTASNTFGTGTQIGSSGWYCVYKGTASSANISGLSAGTYRVTVIDYNGTPGSERYLTTGTAPANIDLGVFTPTMISYGLKFTDMAASSVTLSWTHNGNGESRAVFIAKTAGGAAFPANNTTYTAVAAFGAGTQIGSSGWYCVYNGTGSSVNINGLSANTNYRVTVVDYDGSPGDQKYLTTGTSPASFTTGGLDVLSAGRVAYSFDMISYQPASGTIEAANILTPNNDGKNDTWYIKHIEQYPNNIVTVLDAAGKMVFTKKGYTNDWSGYAQGSLLNAGTYYYLIDLGDGEKIKGFITLVR</sequence>
<feature type="signal peptide" evidence="1">
    <location>
        <begin position="1"/>
        <end position="36"/>
    </location>
</feature>
<feature type="domain" description="Fibronectin type-III" evidence="2">
    <location>
        <begin position="979"/>
        <end position="1081"/>
    </location>
</feature>
<dbReference type="InterPro" id="IPR013783">
    <property type="entry name" value="Ig-like_fold"/>
</dbReference>
<dbReference type="SMART" id="SM00060">
    <property type="entry name" value="FN3"/>
    <property type="match status" value="5"/>
</dbReference>
<evidence type="ECO:0000259" key="2">
    <source>
        <dbReference type="SMART" id="SM00060"/>
    </source>
</evidence>
<feature type="chain" id="PRO_5029784035" evidence="1">
    <location>
        <begin position="37"/>
        <end position="1328"/>
    </location>
</feature>
<protein>
    <submittedName>
        <fullName evidence="3">T9SS type B sorting domain-containing protein</fullName>
    </submittedName>
</protein>
<dbReference type="InterPro" id="IPR003961">
    <property type="entry name" value="FN3_dom"/>
</dbReference>
<dbReference type="NCBIfam" id="TIGR04131">
    <property type="entry name" value="Bac_Flav_CTERM"/>
    <property type="match status" value="1"/>
</dbReference>
<feature type="domain" description="Fibronectin type-III" evidence="2">
    <location>
        <begin position="616"/>
        <end position="718"/>
    </location>
</feature>
<evidence type="ECO:0000313" key="4">
    <source>
        <dbReference type="Proteomes" id="UP000451233"/>
    </source>
</evidence>
<evidence type="ECO:0000313" key="3">
    <source>
        <dbReference type="EMBL" id="MXV16649.1"/>
    </source>
</evidence>
<gene>
    <name evidence="3" type="ORF">GS398_15205</name>
</gene>
<name>A0A7K1Y0T8_9SPHI</name>
<feature type="domain" description="Fibronectin type-III" evidence="2">
    <location>
        <begin position="858"/>
        <end position="960"/>
    </location>
</feature>
<keyword evidence="4" id="KW-1185">Reference proteome</keyword>